<reference evidence="1 2" key="1">
    <citation type="submission" date="2016-10" db="EMBL/GenBank/DDBJ databases">
        <title>Pseudoalteromonas amylolytica sp. nov., isolated from the surface seawater.</title>
        <authorList>
            <person name="Wu Y.-H."/>
            <person name="Cheng H."/>
            <person name="Jin X.-B."/>
            <person name="Wang C.-S."/>
            <person name="Xu X.-W."/>
        </authorList>
    </citation>
    <scope>NUCLEOTIDE SEQUENCE [LARGE SCALE GENOMIC DNA]</scope>
    <source>
        <strain evidence="1 2">JCM 12483</strain>
    </source>
</reference>
<dbReference type="EMBL" id="MNAN01000035">
    <property type="protein sequence ID" value="OHU93937.1"/>
    <property type="molecule type" value="Genomic_DNA"/>
</dbReference>
<sequence length="117" mass="13800">MWDIYRMHLLRLISETGNKFEIFTTWENAHKSQRNGLFSESEYSSHSWFFIKDGKEAWYLEYSSSDGGCWNSKGPLVSGYKARYTTEIGQYITLMCDFKNGESSANSNYRRLKYKDN</sequence>
<dbReference type="AlphaFoldDB" id="A0A1S1N1Q6"/>
<keyword evidence="2" id="KW-1185">Reference proteome</keyword>
<evidence type="ECO:0000313" key="1">
    <source>
        <dbReference type="EMBL" id="OHU93937.1"/>
    </source>
</evidence>
<protein>
    <submittedName>
        <fullName evidence="1">Uncharacterized protein</fullName>
    </submittedName>
</protein>
<proteinExistence type="predicted"/>
<evidence type="ECO:0000313" key="2">
    <source>
        <dbReference type="Proteomes" id="UP000180253"/>
    </source>
</evidence>
<dbReference type="Proteomes" id="UP000180253">
    <property type="component" value="Unassembled WGS sequence"/>
</dbReference>
<organism evidence="1 2">
    <name type="scientific">Pseudoalteromonas byunsanensis</name>
    <dbReference type="NCBI Taxonomy" id="327939"/>
    <lineage>
        <taxon>Bacteria</taxon>
        <taxon>Pseudomonadati</taxon>
        <taxon>Pseudomonadota</taxon>
        <taxon>Gammaproteobacteria</taxon>
        <taxon>Alteromonadales</taxon>
        <taxon>Pseudoalteromonadaceae</taxon>
        <taxon>Pseudoalteromonas</taxon>
    </lineage>
</organism>
<gene>
    <name evidence="1" type="ORF">BIW53_17075</name>
</gene>
<name>A0A1S1N1Q6_9GAMM</name>
<dbReference type="STRING" id="327939.BIW53_17075"/>
<comment type="caution">
    <text evidence="1">The sequence shown here is derived from an EMBL/GenBank/DDBJ whole genome shotgun (WGS) entry which is preliminary data.</text>
</comment>
<accession>A0A1S1N1Q6</accession>
<dbReference type="RefSeq" id="WP_070993230.1">
    <property type="nucleotide sequence ID" value="NZ_CBCSHD010000004.1"/>
</dbReference>
<dbReference type="OrthoDB" id="7069067at2"/>